<dbReference type="EMBL" id="NWSH01000529">
    <property type="protein sequence ID" value="PCG75859.1"/>
    <property type="molecule type" value="Genomic_DNA"/>
</dbReference>
<name>A0A2A4JVL9_HELVI</name>
<dbReference type="AlphaFoldDB" id="A0A2A4JVL9"/>
<feature type="region of interest" description="Disordered" evidence="1">
    <location>
        <begin position="150"/>
        <end position="180"/>
    </location>
</feature>
<evidence type="ECO:0000256" key="1">
    <source>
        <dbReference type="SAM" id="MobiDB-lite"/>
    </source>
</evidence>
<organism evidence="2">
    <name type="scientific">Heliothis virescens</name>
    <name type="common">Tobacco budworm moth</name>
    <dbReference type="NCBI Taxonomy" id="7102"/>
    <lineage>
        <taxon>Eukaryota</taxon>
        <taxon>Metazoa</taxon>
        <taxon>Ecdysozoa</taxon>
        <taxon>Arthropoda</taxon>
        <taxon>Hexapoda</taxon>
        <taxon>Insecta</taxon>
        <taxon>Pterygota</taxon>
        <taxon>Neoptera</taxon>
        <taxon>Endopterygota</taxon>
        <taxon>Lepidoptera</taxon>
        <taxon>Glossata</taxon>
        <taxon>Ditrysia</taxon>
        <taxon>Noctuoidea</taxon>
        <taxon>Noctuidae</taxon>
        <taxon>Heliothinae</taxon>
        <taxon>Heliothis</taxon>
    </lineage>
</organism>
<sequence>MCRLPDGASLGRVPARRRNKRTRPSCRLVCRSAWSGESGRAMLVVSLALLQAAACLDVQVEGDLALELHLANESKGRQRWFRVSWDAPGSKAKELVLKMGQESRNVTAAPEVECLYQYPEKEQVKAVLSNMMNELAKAANDFINGVETRREGGNSREVADGSRADSKEKKELKKYSKKEVTPEMKKGTKKDLYIKKVSKEGTTSAVTHAGNKRFKVVNKKQKAFFELIYTNMTEEYSKFSKWTAERVDRAGRDACAHQEEVKQLWRALLEHAQSTLRAAARRTVAAQLAERAPAPRLRARLDQFLAHHLAKVRASQLTMLCDTFQLCYNDLL</sequence>
<proteinExistence type="predicted"/>
<reference evidence="2" key="1">
    <citation type="submission" date="2017-09" db="EMBL/GenBank/DDBJ databases">
        <title>Contemporary evolution of a Lepidopteran species, Heliothis virescens, in response to modern agricultural practices.</title>
        <authorList>
            <person name="Fritz M.L."/>
            <person name="Deyonke A.M."/>
            <person name="Papanicolaou A."/>
            <person name="Micinski S."/>
            <person name="Westbrook J."/>
            <person name="Gould F."/>
        </authorList>
    </citation>
    <scope>NUCLEOTIDE SEQUENCE [LARGE SCALE GENOMIC DNA]</scope>
    <source>
        <strain evidence="2">HvINT-</strain>
        <tissue evidence="2">Whole body</tissue>
    </source>
</reference>
<evidence type="ECO:0000313" key="2">
    <source>
        <dbReference type="EMBL" id="PCG75859.1"/>
    </source>
</evidence>
<protein>
    <submittedName>
        <fullName evidence="2">Uncharacterized protein</fullName>
    </submittedName>
</protein>
<gene>
    <name evidence="2" type="ORF">B5V51_10831</name>
</gene>
<accession>A0A2A4JVL9</accession>
<comment type="caution">
    <text evidence="2">The sequence shown here is derived from an EMBL/GenBank/DDBJ whole genome shotgun (WGS) entry which is preliminary data.</text>
</comment>